<dbReference type="Pfam" id="PF11379">
    <property type="entry name" value="DUF3182"/>
    <property type="match status" value="1"/>
</dbReference>
<dbReference type="Proteomes" id="UP000306753">
    <property type="component" value="Unassembled WGS sequence"/>
</dbReference>
<proteinExistence type="predicted"/>
<dbReference type="InterPro" id="IPR021519">
    <property type="entry name" value="DUF3182"/>
</dbReference>
<name>A0A5R9QEW1_9GAMM</name>
<dbReference type="RefSeq" id="WP_138411786.1">
    <property type="nucleotide sequence ID" value="NZ_QLAG01000012.1"/>
</dbReference>
<reference evidence="1 2" key="1">
    <citation type="journal article" date="2017" name="Eur. J. Clin. Microbiol. Infect. Dis.">
        <title>Uncommonly isolated clinical Pseudomonas: identification and phylogenetic assignation.</title>
        <authorList>
            <person name="Mulet M."/>
            <person name="Gomila M."/>
            <person name="Ramirez A."/>
            <person name="Cardew S."/>
            <person name="Moore E.R."/>
            <person name="Lalucat J."/>
            <person name="Garcia-Valdes E."/>
        </authorList>
    </citation>
    <scope>NUCLEOTIDE SEQUENCE [LARGE SCALE GENOMIC DNA]</scope>
    <source>
        <strain evidence="1 2">SD129</strain>
    </source>
</reference>
<evidence type="ECO:0000313" key="2">
    <source>
        <dbReference type="Proteomes" id="UP000306753"/>
    </source>
</evidence>
<dbReference type="AlphaFoldDB" id="A0A5R9QEW1"/>
<evidence type="ECO:0000313" key="1">
    <source>
        <dbReference type="EMBL" id="TLX63448.1"/>
    </source>
</evidence>
<sequence>MTRAETAGCSRVVRTYTNRSREPGHERCVHQALARRLADLLGLAYDGDCDPGRAVAGEVYLVPSGTVVGCSHAEQLGLRGEQDLFGGVVPWPFVATKAITHPLVCPDAQAPDGWATAFAEQVRGATLEGFSVFSRADARRAAERLLARGPLRSKPVRATGGRGQRLIESLQALDQALAELDERELNECGLVLEENLQQVATFSVGQVRVGGHVASYYGTQRLTPDNTGESVYGGSDLVVVAGRFEALRALDLPPEVRLAIEQAQRYDAAASACYPGFFASRRNYDIAVGVDAQGRPRSGVLEQSWRIGGASSAEIAALEVFARPGGPAAVRARSVEVFGEGAQVPSAAQVLYQGHDDDVGFITKYVLVEEHGNQ</sequence>
<keyword evidence="2" id="KW-1185">Reference proteome</keyword>
<protein>
    <submittedName>
        <fullName evidence="1">DUF3182 domain-containing protein</fullName>
    </submittedName>
</protein>
<dbReference type="SUPFAM" id="SSF56059">
    <property type="entry name" value="Glutathione synthetase ATP-binding domain-like"/>
    <property type="match status" value="1"/>
</dbReference>
<gene>
    <name evidence="1" type="ORF">DN820_11640</name>
</gene>
<organism evidence="1 2">
    <name type="scientific">Stutzerimonas nosocomialis</name>
    <dbReference type="NCBI Taxonomy" id="1056496"/>
    <lineage>
        <taxon>Bacteria</taxon>
        <taxon>Pseudomonadati</taxon>
        <taxon>Pseudomonadota</taxon>
        <taxon>Gammaproteobacteria</taxon>
        <taxon>Pseudomonadales</taxon>
        <taxon>Pseudomonadaceae</taxon>
        <taxon>Stutzerimonas</taxon>
    </lineage>
</organism>
<comment type="caution">
    <text evidence="1">The sequence shown here is derived from an EMBL/GenBank/DDBJ whole genome shotgun (WGS) entry which is preliminary data.</text>
</comment>
<accession>A0A5R9QEW1</accession>
<dbReference type="EMBL" id="QLAG01000012">
    <property type="protein sequence ID" value="TLX63448.1"/>
    <property type="molecule type" value="Genomic_DNA"/>
</dbReference>